<keyword evidence="4" id="KW-1185">Reference proteome</keyword>
<sequence>MGDVSDGRETVGENGNESETVDESRDAPALPLDGDVLMYTGATASVAPDRLAPLLREVQAFLGPQSETYRRAYERVYADEERDVFLVPDDHWDDLGAELGLPEREVDASRRAHAQQLRRIGTRTDRREELETALEIREAVVVGH</sequence>
<organism evidence="3 4">
    <name type="scientific">Halobellus rarus</name>
    <dbReference type="NCBI Taxonomy" id="1126237"/>
    <lineage>
        <taxon>Archaea</taxon>
        <taxon>Methanobacteriati</taxon>
        <taxon>Methanobacteriota</taxon>
        <taxon>Stenosarchaea group</taxon>
        <taxon>Halobacteria</taxon>
        <taxon>Halobacteriales</taxon>
        <taxon>Haloferacaceae</taxon>
        <taxon>Halobellus</taxon>
    </lineage>
</organism>
<dbReference type="Proteomes" id="UP001597085">
    <property type="component" value="Unassembled WGS sequence"/>
</dbReference>
<reference evidence="3 4" key="1">
    <citation type="journal article" date="2019" name="Int. J. Syst. Evol. Microbiol.">
        <title>The Global Catalogue of Microorganisms (GCM) 10K type strain sequencing project: providing services to taxonomists for standard genome sequencing and annotation.</title>
        <authorList>
            <consortium name="The Broad Institute Genomics Platform"/>
            <consortium name="The Broad Institute Genome Sequencing Center for Infectious Disease"/>
            <person name="Wu L."/>
            <person name="Ma J."/>
        </authorList>
    </citation>
    <scope>NUCLEOTIDE SEQUENCE [LARGE SCALE GENOMIC DNA]</scope>
    <source>
        <strain evidence="3 4">CGMCC 1.12121</strain>
    </source>
</reference>
<feature type="region of interest" description="Disordered" evidence="1">
    <location>
        <begin position="1"/>
        <end position="33"/>
    </location>
</feature>
<name>A0ABD6CMV3_9EURY</name>
<dbReference type="InterPro" id="IPR058361">
    <property type="entry name" value="DUF8048"/>
</dbReference>
<dbReference type="AlphaFoldDB" id="A0ABD6CMV3"/>
<gene>
    <name evidence="3" type="ORF">ACFSBX_07120</name>
</gene>
<evidence type="ECO:0000313" key="3">
    <source>
        <dbReference type="EMBL" id="MFD1598729.1"/>
    </source>
</evidence>
<proteinExistence type="predicted"/>
<protein>
    <recommendedName>
        <fullName evidence="2">DUF8048 domain-containing protein</fullName>
    </recommendedName>
</protein>
<accession>A0ABD6CMV3</accession>
<feature type="domain" description="DUF8048" evidence="2">
    <location>
        <begin position="31"/>
        <end position="143"/>
    </location>
</feature>
<dbReference type="EMBL" id="JBHUDK010000005">
    <property type="protein sequence ID" value="MFD1598729.1"/>
    <property type="molecule type" value="Genomic_DNA"/>
</dbReference>
<dbReference type="RefSeq" id="WP_390277077.1">
    <property type="nucleotide sequence ID" value="NZ_JBHUDK010000005.1"/>
</dbReference>
<evidence type="ECO:0000313" key="4">
    <source>
        <dbReference type="Proteomes" id="UP001597085"/>
    </source>
</evidence>
<dbReference type="Pfam" id="PF26222">
    <property type="entry name" value="DUF8048"/>
    <property type="match status" value="1"/>
</dbReference>
<comment type="caution">
    <text evidence="3">The sequence shown here is derived from an EMBL/GenBank/DDBJ whole genome shotgun (WGS) entry which is preliminary data.</text>
</comment>
<feature type="compositionally biased region" description="Basic and acidic residues" evidence="1">
    <location>
        <begin position="1"/>
        <end position="11"/>
    </location>
</feature>
<evidence type="ECO:0000256" key="1">
    <source>
        <dbReference type="SAM" id="MobiDB-lite"/>
    </source>
</evidence>
<evidence type="ECO:0000259" key="2">
    <source>
        <dbReference type="Pfam" id="PF26222"/>
    </source>
</evidence>